<evidence type="ECO:0000256" key="7">
    <source>
        <dbReference type="ARBA" id="ARBA00022597"/>
    </source>
</evidence>
<dbReference type="AlphaFoldDB" id="A0A369VVM4"/>
<reference evidence="12 13" key="1">
    <citation type="submission" date="2018-07" db="EMBL/GenBank/DDBJ databases">
        <title>a novel species of Sphingomonas isolated from the rhizosphere soil of Araceae plant.</title>
        <authorList>
            <person name="Zhiyong W."/>
            <person name="Qinglan Z."/>
            <person name="Zhiwei F."/>
            <person name="Ding X."/>
            <person name="Gejiao W."/>
            <person name="Shixue Z."/>
        </authorList>
    </citation>
    <scope>NUCLEOTIDE SEQUENCE [LARGE SCALE GENOMIC DNA]</scope>
    <source>
        <strain evidence="12 13">WZY 27</strain>
    </source>
</reference>
<dbReference type="CDD" id="cd17394">
    <property type="entry name" value="MFS_FucP_like"/>
    <property type="match status" value="1"/>
</dbReference>
<organism evidence="12 13">
    <name type="scientific">Sphingomonas aracearum</name>
    <dbReference type="NCBI Taxonomy" id="2283317"/>
    <lineage>
        <taxon>Bacteria</taxon>
        <taxon>Pseudomonadati</taxon>
        <taxon>Pseudomonadota</taxon>
        <taxon>Alphaproteobacteria</taxon>
        <taxon>Sphingomonadales</taxon>
        <taxon>Sphingomonadaceae</taxon>
        <taxon>Sphingomonas</taxon>
    </lineage>
</organism>
<feature type="transmembrane region" description="Helical" evidence="11">
    <location>
        <begin position="86"/>
        <end position="106"/>
    </location>
</feature>
<evidence type="ECO:0000313" key="12">
    <source>
        <dbReference type="EMBL" id="RDE05695.1"/>
    </source>
</evidence>
<evidence type="ECO:0000256" key="10">
    <source>
        <dbReference type="ARBA" id="ARBA00023136"/>
    </source>
</evidence>
<dbReference type="Pfam" id="PF07690">
    <property type="entry name" value="MFS_1"/>
    <property type="match status" value="1"/>
</dbReference>
<proteinExistence type="inferred from homology"/>
<dbReference type="InterPro" id="IPR005964">
    <property type="entry name" value="Glc/Gal_transptr_bac"/>
</dbReference>
<feature type="transmembrane region" description="Helical" evidence="11">
    <location>
        <begin position="220"/>
        <end position="240"/>
    </location>
</feature>
<dbReference type="GO" id="GO:1904659">
    <property type="term" value="P:D-glucose transmembrane transport"/>
    <property type="evidence" value="ECO:0007669"/>
    <property type="project" value="InterPro"/>
</dbReference>
<dbReference type="SUPFAM" id="SSF103473">
    <property type="entry name" value="MFS general substrate transporter"/>
    <property type="match status" value="1"/>
</dbReference>
<dbReference type="EMBL" id="QQNB01000002">
    <property type="protein sequence ID" value="RDE05695.1"/>
    <property type="molecule type" value="Genomic_DNA"/>
</dbReference>
<dbReference type="PANTHER" id="PTHR43702:SF3">
    <property type="entry name" value="PROTEIN TSGA"/>
    <property type="match status" value="1"/>
</dbReference>
<name>A0A369VVM4_9SPHN</name>
<comment type="similarity">
    <text evidence="3">Belongs to the major facilitator superfamily. FHS transporter (TC 2.A.1.7) family.</text>
</comment>
<feature type="transmembrane region" description="Helical" evidence="11">
    <location>
        <begin position="334"/>
        <end position="354"/>
    </location>
</feature>
<feature type="transmembrane region" description="Helical" evidence="11">
    <location>
        <begin position="417"/>
        <end position="438"/>
    </location>
</feature>
<dbReference type="GO" id="GO:0005886">
    <property type="term" value="C:plasma membrane"/>
    <property type="evidence" value="ECO:0007669"/>
    <property type="project" value="UniProtKB-SubCell"/>
</dbReference>
<protein>
    <submittedName>
        <fullName evidence="12">Glucose/galactose MFS transporter</fullName>
    </submittedName>
</protein>
<feature type="transmembrane region" description="Helical" evidence="11">
    <location>
        <begin position="57"/>
        <end position="79"/>
    </location>
</feature>
<evidence type="ECO:0000256" key="4">
    <source>
        <dbReference type="ARBA" id="ARBA00022448"/>
    </source>
</evidence>
<dbReference type="InterPro" id="IPR050375">
    <property type="entry name" value="MFS_TsgA-like"/>
</dbReference>
<dbReference type="OrthoDB" id="9795150at2"/>
<evidence type="ECO:0000256" key="6">
    <source>
        <dbReference type="ARBA" id="ARBA00022519"/>
    </source>
</evidence>
<feature type="transmembrane region" description="Helical" evidence="11">
    <location>
        <begin position="266"/>
        <end position="288"/>
    </location>
</feature>
<dbReference type="InterPro" id="IPR011701">
    <property type="entry name" value="MFS"/>
</dbReference>
<evidence type="ECO:0000256" key="9">
    <source>
        <dbReference type="ARBA" id="ARBA00022989"/>
    </source>
</evidence>
<feature type="transmembrane region" description="Helical" evidence="11">
    <location>
        <begin position="391"/>
        <end position="411"/>
    </location>
</feature>
<keyword evidence="10 11" id="KW-0472">Membrane</keyword>
<dbReference type="InterPro" id="IPR036259">
    <property type="entry name" value="MFS_trans_sf"/>
</dbReference>
<evidence type="ECO:0000256" key="3">
    <source>
        <dbReference type="ARBA" id="ARBA00009120"/>
    </source>
</evidence>
<keyword evidence="8 11" id="KW-0812">Transmembrane</keyword>
<keyword evidence="7" id="KW-0762">Sugar transport</keyword>
<comment type="caution">
    <text evidence="12">The sequence shown here is derived from an EMBL/GenBank/DDBJ whole genome shotgun (WGS) entry which is preliminary data.</text>
</comment>
<feature type="transmembrane region" description="Helical" evidence="11">
    <location>
        <begin position="150"/>
        <end position="175"/>
    </location>
</feature>
<comment type="function">
    <text evidence="1">Intake of glucose and galactose.</text>
</comment>
<evidence type="ECO:0000256" key="1">
    <source>
        <dbReference type="ARBA" id="ARBA00003321"/>
    </source>
</evidence>
<dbReference type="Gene3D" id="1.20.1250.20">
    <property type="entry name" value="MFS general substrate transporter like domains"/>
    <property type="match status" value="2"/>
</dbReference>
<keyword evidence="4" id="KW-0813">Transport</keyword>
<dbReference type="GO" id="GO:0055056">
    <property type="term" value="F:D-glucose transmembrane transporter activity"/>
    <property type="evidence" value="ECO:0007669"/>
    <property type="project" value="InterPro"/>
</dbReference>
<feature type="transmembrane region" description="Helical" evidence="11">
    <location>
        <begin position="112"/>
        <end position="138"/>
    </location>
</feature>
<keyword evidence="13" id="KW-1185">Reference proteome</keyword>
<dbReference type="Proteomes" id="UP000253918">
    <property type="component" value="Unassembled WGS sequence"/>
</dbReference>
<feature type="transmembrane region" description="Helical" evidence="11">
    <location>
        <begin position="20"/>
        <end position="37"/>
    </location>
</feature>
<evidence type="ECO:0000256" key="8">
    <source>
        <dbReference type="ARBA" id="ARBA00022692"/>
    </source>
</evidence>
<comment type="subcellular location">
    <subcellularLocation>
        <location evidence="2">Cell inner membrane</location>
        <topology evidence="2">Multi-pass membrane protein</topology>
    </subcellularLocation>
</comment>
<dbReference type="PANTHER" id="PTHR43702">
    <property type="entry name" value="L-FUCOSE-PROTON SYMPORTER"/>
    <property type="match status" value="1"/>
</dbReference>
<accession>A0A369VVM4</accession>
<keyword evidence="6" id="KW-0997">Cell inner membrane</keyword>
<sequence>MSGGAPEGAAARPQTDAPALRLFVFSLFFLFGGITSLNDVLIPKLKDLFTLSYTQAMLIQFCFFTGYAVIGIPGAMLVNRTGYMRGAVIGLLTMMAGCLLFIPAARASFYPLFLFALFVLAAGIVVVQIVANPLISLLGRPETAHSRLTFAQAFNSVGTTIFPFVGSVLILAPLAPSGGGSARSFWNVTRVVDPACRGGQPAGSLVPTAAYRVAEAQTVAHAYAGLAVALALIAATVWMFRDRLTTERHRTGSLFSSLALLRRPRLSCGALSIFLYVGAEVAVGSMLVTYLQSDHTLCLTGESAGKQLLFYWGGAMIGRFAGSAVLRAISPGKVLAAVALGAAAAILVSMGTGGTFSANALLAVGLFNSIMFPTIFALASEGLGPRAADGSGIIMVAVFGGAVIPLIAGVLADTIGLVASLLLPAGCYLLIAAFGLYARRPAEPFATAWGASASART</sequence>
<dbReference type="GO" id="GO:0005354">
    <property type="term" value="F:galactose transmembrane transporter activity"/>
    <property type="evidence" value="ECO:0007669"/>
    <property type="project" value="InterPro"/>
</dbReference>
<dbReference type="NCBIfam" id="TIGR01272">
    <property type="entry name" value="gluP"/>
    <property type="match status" value="1"/>
</dbReference>
<gene>
    <name evidence="12" type="primary">gluP</name>
    <name evidence="12" type="ORF">DVW87_10815</name>
</gene>
<evidence type="ECO:0000256" key="5">
    <source>
        <dbReference type="ARBA" id="ARBA00022475"/>
    </source>
</evidence>
<keyword evidence="9 11" id="KW-1133">Transmembrane helix</keyword>
<evidence type="ECO:0000313" key="13">
    <source>
        <dbReference type="Proteomes" id="UP000253918"/>
    </source>
</evidence>
<feature type="transmembrane region" description="Helical" evidence="11">
    <location>
        <begin position="308"/>
        <end position="327"/>
    </location>
</feature>
<dbReference type="RefSeq" id="WP_114687764.1">
    <property type="nucleotide sequence ID" value="NZ_QQNB01000002.1"/>
</dbReference>
<evidence type="ECO:0000256" key="2">
    <source>
        <dbReference type="ARBA" id="ARBA00004429"/>
    </source>
</evidence>
<evidence type="ECO:0000256" key="11">
    <source>
        <dbReference type="SAM" id="Phobius"/>
    </source>
</evidence>
<keyword evidence="5" id="KW-1003">Cell membrane</keyword>
<feature type="transmembrane region" description="Helical" evidence="11">
    <location>
        <begin position="360"/>
        <end position="379"/>
    </location>
</feature>